<dbReference type="PROSITE" id="PS51880">
    <property type="entry name" value="TGS"/>
    <property type="match status" value="1"/>
</dbReference>
<comment type="function">
    <text evidence="6">ATPase that binds to both the 70S ribosome and the 50S ribosomal subunit in a nucleotide-independent manner.</text>
</comment>
<dbReference type="InterPro" id="IPR004396">
    <property type="entry name" value="ATPase_YchF/OLA1"/>
</dbReference>
<dbReference type="InterPro" id="IPR027417">
    <property type="entry name" value="P-loop_NTPase"/>
</dbReference>
<evidence type="ECO:0000256" key="3">
    <source>
        <dbReference type="ARBA" id="ARBA00022741"/>
    </source>
</evidence>
<dbReference type="PIRSF" id="PIRSF006641">
    <property type="entry name" value="CHP00092"/>
    <property type="match status" value="1"/>
</dbReference>
<evidence type="ECO:0000256" key="1">
    <source>
        <dbReference type="ARBA" id="ARBA00001946"/>
    </source>
</evidence>
<feature type="domain" description="OBG-type G" evidence="7">
    <location>
        <begin position="4"/>
        <end position="257"/>
    </location>
</feature>
<dbReference type="FunFam" id="3.10.20.30:FF:000001">
    <property type="entry name" value="Ribosome-binding ATPase YchF"/>
    <property type="match status" value="1"/>
</dbReference>
<dbReference type="Proteomes" id="UP000886070">
    <property type="component" value="Unassembled WGS sequence"/>
</dbReference>
<dbReference type="EMBL" id="DRTT01000149">
    <property type="protein sequence ID" value="HHF98931.1"/>
    <property type="molecule type" value="Genomic_DNA"/>
</dbReference>
<dbReference type="InterPro" id="IPR041706">
    <property type="entry name" value="YchF_N"/>
</dbReference>
<dbReference type="Gene3D" id="3.10.20.30">
    <property type="match status" value="1"/>
</dbReference>
<evidence type="ECO:0000259" key="8">
    <source>
        <dbReference type="PROSITE" id="PS51880"/>
    </source>
</evidence>
<dbReference type="GO" id="GO:0005524">
    <property type="term" value="F:ATP binding"/>
    <property type="evidence" value="ECO:0007669"/>
    <property type="project" value="UniProtKB-UniRule"/>
</dbReference>
<keyword evidence="5" id="KW-0460">Magnesium</keyword>
<evidence type="ECO:0000313" key="9">
    <source>
        <dbReference type="EMBL" id="HHF98931.1"/>
    </source>
</evidence>
<reference evidence="9" key="1">
    <citation type="journal article" date="2020" name="mSystems">
        <title>Genome- and Community-Level Interaction Insights into Carbon Utilization and Element Cycling Functions of Hydrothermarchaeota in Hydrothermal Sediment.</title>
        <authorList>
            <person name="Zhou Z."/>
            <person name="Liu Y."/>
            <person name="Xu W."/>
            <person name="Pan J."/>
            <person name="Luo Z.H."/>
            <person name="Li M."/>
        </authorList>
    </citation>
    <scope>NUCLEOTIDE SEQUENCE [LARGE SCALE GENOMIC DNA]</scope>
    <source>
        <strain evidence="9">HyVt-92</strain>
    </source>
</reference>
<dbReference type="Gene3D" id="3.40.50.300">
    <property type="entry name" value="P-loop containing nucleotide triphosphate hydrolases"/>
    <property type="match status" value="1"/>
</dbReference>
<name>A0A7V5I0M9_UNCAE</name>
<dbReference type="PANTHER" id="PTHR23305">
    <property type="entry name" value="OBG GTPASE FAMILY"/>
    <property type="match status" value="1"/>
</dbReference>
<keyword evidence="4 6" id="KW-0067">ATP-binding</keyword>
<evidence type="ECO:0000259" key="7">
    <source>
        <dbReference type="PROSITE" id="PS51710"/>
    </source>
</evidence>
<dbReference type="GO" id="GO:0016887">
    <property type="term" value="F:ATP hydrolysis activity"/>
    <property type="evidence" value="ECO:0007669"/>
    <property type="project" value="UniProtKB-UniRule"/>
</dbReference>
<dbReference type="PRINTS" id="PR00326">
    <property type="entry name" value="GTP1OBG"/>
</dbReference>
<dbReference type="GO" id="GO:0046872">
    <property type="term" value="F:metal ion binding"/>
    <property type="evidence" value="ECO:0007669"/>
    <property type="project" value="UniProtKB-KW"/>
</dbReference>
<dbReference type="GO" id="GO:0043023">
    <property type="term" value="F:ribosomal large subunit binding"/>
    <property type="evidence" value="ECO:0007669"/>
    <property type="project" value="UniProtKB-UniRule"/>
</dbReference>
<evidence type="ECO:0000256" key="5">
    <source>
        <dbReference type="ARBA" id="ARBA00022842"/>
    </source>
</evidence>
<dbReference type="InterPro" id="IPR012675">
    <property type="entry name" value="Beta-grasp_dom_sf"/>
</dbReference>
<evidence type="ECO:0000256" key="2">
    <source>
        <dbReference type="ARBA" id="ARBA00022723"/>
    </source>
</evidence>
<evidence type="ECO:0000256" key="4">
    <source>
        <dbReference type="ARBA" id="ARBA00022840"/>
    </source>
</evidence>
<dbReference type="NCBIfam" id="TIGR00092">
    <property type="entry name" value="redox-regulated ATPase YchF"/>
    <property type="match status" value="1"/>
</dbReference>
<dbReference type="InterPro" id="IPR012676">
    <property type="entry name" value="TGS-like"/>
</dbReference>
<dbReference type="SUPFAM" id="SSF52540">
    <property type="entry name" value="P-loop containing nucleoside triphosphate hydrolases"/>
    <property type="match status" value="1"/>
</dbReference>
<dbReference type="CDD" id="cd01900">
    <property type="entry name" value="YchF"/>
    <property type="match status" value="1"/>
</dbReference>
<dbReference type="InterPro" id="IPR004095">
    <property type="entry name" value="TGS"/>
</dbReference>
<dbReference type="HAMAP" id="MF_00944">
    <property type="entry name" value="YchF_OLA1_ATPase"/>
    <property type="match status" value="1"/>
</dbReference>
<dbReference type="PANTHER" id="PTHR23305:SF18">
    <property type="entry name" value="OBG-TYPE G DOMAIN-CONTAINING PROTEIN"/>
    <property type="match status" value="1"/>
</dbReference>
<dbReference type="SUPFAM" id="SSF81271">
    <property type="entry name" value="TGS-like"/>
    <property type="match status" value="1"/>
</dbReference>
<dbReference type="Pfam" id="PF06071">
    <property type="entry name" value="YchF-GTPase_C"/>
    <property type="match status" value="1"/>
</dbReference>
<comment type="similarity">
    <text evidence="6">Belongs to the TRAFAC class OBG-HflX-like GTPase superfamily. OBG GTPase family. YchF/OLA1 subfamily.</text>
</comment>
<accession>A0A7V5I0M9</accession>
<keyword evidence="2" id="KW-0479">Metal-binding</keyword>
<dbReference type="PROSITE" id="PS51710">
    <property type="entry name" value="G_OBG"/>
    <property type="match status" value="1"/>
</dbReference>
<dbReference type="Pfam" id="PF01926">
    <property type="entry name" value="MMR_HSR1"/>
    <property type="match status" value="1"/>
</dbReference>
<comment type="cofactor">
    <cofactor evidence="1">
        <name>Mg(2+)</name>
        <dbReference type="ChEBI" id="CHEBI:18420"/>
    </cofactor>
</comment>
<organism evidence="9">
    <name type="scientific">Aerophobetes bacterium</name>
    <dbReference type="NCBI Taxonomy" id="2030807"/>
    <lineage>
        <taxon>Bacteria</taxon>
        <taxon>Candidatus Aerophobota</taxon>
    </lineage>
</organism>
<dbReference type="InterPro" id="IPR013029">
    <property type="entry name" value="YchF_C"/>
</dbReference>
<proteinExistence type="inferred from homology"/>
<dbReference type="Gene3D" id="1.10.150.300">
    <property type="entry name" value="TGS-like domain"/>
    <property type="match status" value="1"/>
</dbReference>
<keyword evidence="3 6" id="KW-0547">Nucleotide-binding</keyword>
<evidence type="ECO:0000256" key="6">
    <source>
        <dbReference type="HAMAP-Rule" id="MF_00944"/>
    </source>
</evidence>
<dbReference type="GO" id="GO:0005737">
    <property type="term" value="C:cytoplasm"/>
    <property type="evidence" value="ECO:0007669"/>
    <property type="project" value="TreeGrafter"/>
</dbReference>
<protein>
    <recommendedName>
        <fullName evidence="6">Ribosome-binding ATPase YchF</fullName>
    </recommendedName>
</protein>
<feature type="domain" description="TGS" evidence="8">
    <location>
        <begin position="279"/>
        <end position="363"/>
    </location>
</feature>
<gene>
    <name evidence="6 9" type="primary">ychF</name>
    <name evidence="9" type="ORF">ENL39_05550</name>
</gene>
<comment type="caution">
    <text evidence="9">The sequence shown here is derived from an EMBL/GenBank/DDBJ whole genome shotgun (WGS) entry which is preliminary data.</text>
</comment>
<dbReference type="InterPro" id="IPR031167">
    <property type="entry name" value="G_OBG"/>
</dbReference>
<feature type="binding site" evidence="6">
    <location>
        <begin position="13"/>
        <end position="18"/>
    </location>
    <ligand>
        <name>ATP</name>
        <dbReference type="ChEBI" id="CHEBI:30616"/>
    </ligand>
</feature>
<dbReference type="InterPro" id="IPR023192">
    <property type="entry name" value="TGS-like_dom_sf"/>
</dbReference>
<dbReference type="GO" id="GO:0005525">
    <property type="term" value="F:GTP binding"/>
    <property type="evidence" value="ECO:0007669"/>
    <property type="project" value="InterPro"/>
</dbReference>
<sequence>MANLQGGIIGLPNAGKSTIFNALTQGKAQVAEYPFCTISPNKGIVLLPDPRLDKLAEIINPEIVTPATVEVVDVAGLIRGAHRGEGLGNEFLSRIRGVDLLIHVVRCFEGKAPHPEGSIDPVRDVETIKTEIFLSDLGILQKRLTRLNKILKSPIKQTDKIYLEALKKVEKALNNNFYPGDVISSEEYELIKNEGFLCLKPVIYIANIEEKDINSPSEHLKKFREFAKREGLEVIEVCAKLEMELAEFEEEEREIFLKEMGIKERAIDKLAKEIAEKLGLITFFTVTGGKEIRAYSIKKGTSAVEAAGKVHSDMKKGFIKAEVIEAEELIKTGDLKKAKAEGKVKLEGKDYLVKDGDIIHFHFAL</sequence>
<dbReference type="InterPro" id="IPR006073">
    <property type="entry name" value="GTP-bd"/>
</dbReference>
<dbReference type="AlphaFoldDB" id="A0A7V5I0M9"/>